<dbReference type="Proteomes" id="UP000218690">
    <property type="component" value="Unassembled WGS sequence"/>
</dbReference>
<dbReference type="Gene3D" id="3.90.220.20">
    <property type="entry name" value="DNA methylase specificity domains"/>
    <property type="match status" value="2"/>
</dbReference>
<gene>
    <name evidence="5" type="ORF">COM45_02290</name>
</gene>
<keyword evidence="5" id="KW-0255">Endonuclease</keyword>
<keyword evidence="5" id="KW-0378">Hydrolase</keyword>
<dbReference type="InterPro" id="IPR000055">
    <property type="entry name" value="Restrct_endonuc_typeI_TRD"/>
</dbReference>
<evidence type="ECO:0000256" key="1">
    <source>
        <dbReference type="ARBA" id="ARBA00010923"/>
    </source>
</evidence>
<dbReference type="EMBL" id="NWBP01000010">
    <property type="protein sequence ID" value="PCC83602.1"/>
    <property type="molecule type" value="Genomic_DNA"/>
</dbReference>
<dbReference type="CDD" id="cd17273">
    <property type="entry name" value="RMtype1_S_EcoJA69PI-TRD1-CR1_like"/>
    <property type="match status" value="1"/>
</dbReference>
<keyword evidence="5" id="KW-0540">Nuclease</keyword>
<evidence type="ECO:0000259" key="4">
    <source>
        <dbReference type="Pfam" id="PF01420"/>
    </source>
</evidence>
<name>A0A2A4AM81_9CORY</name>
<dbReference type="Pfam" id="PF01420">
    <property type="entry name" value="Methylase_S"/>
    <property type="match status" value="2"/>
</dbReference>
<comment type="similarity">
    <text evidence="1">Belongs to the type-I restriction system S methylase family.</text>
</comment>
<dbReference type="InterPro" id="IPR044946">
    <property type="entry name" value="Restrct_endonuc_typeI_TRD_sf"/>
</dbReference>
<dbReference type="GO" id="GO:0004519">
    <property type="term" value="F:endonuclease activity"/>
    <property type="evidence" value="ECO:0007669"/>
    <property type="project" value="UniProtKB-KW"/>
</dbReference>
<dbReference type="GO" id="GO:0003677">
    <property type="term" value="F:DNA binding"/>
    <property type="evidence" value="ECO:0007669"/>
    <property type="project" value="UniProtKB-KW"/>
</dbReference>
<evidence type="ECO:0000256" key="3">
    <source>
        <dbReference type="ARBA" id="ARBA00023125"/>
    </source>
</evidence>
<reference evidence="5 6" key="1">
    <citation type="submission" date="2017-09" db="EMBL/GenBank/DDBJ databases">
        <title>Draft Genome Sequence of Corynebacterium accolens AH4003.</title>
        <authorList>
            <person name="Chen Y."/>
            <person name="Oosthuysen W.F."/>
            <person name="Kelley S."/>
            <person name="Horswill A."/>
        </authorList>
    </citation>
    <scope>NUCLEOTIDE SEQUENCE [LARGE SCALE GENOMIC DNA]</scope>
    <source>
        <strain evidence="5 6">AH4003</strain>
    </source>
</reference>
<comment type="caution">
    <text evidence="5">The sequence shown here is derived from an EMBL/GenBank/DDBJ whole genome shotgun (WGS) entry which is preliminary data.</text>
</comment>
<evidence type="ECO:0000313" key="5">
    <source>
        <dbReference type="EMBL" id="PCC83602.1"/>
    </source>
</evidence>
<protein>
    <submittedName>
        <fullName evidence="5">Restriction endonuclease subunit S</fullName>
    </submittedName>
</protein>
<keyword evidence="2" id="KW-0680">Restriction system</keyword>
<dbReference type="PANTHER" id="PTHR30408">
    <property type="entry name" value="TYPE-1 RESTRICTION ENZYME ECOKI SPECIFICITY PROTEIN"/>
    <property type="match status" value="1"/>
</dbReference>
<organism evidence="5 6">
    <name type="scientific">Corynebacterium accolens</name>
    <dbReference type="NCBI Taxonomy" id="38284"/>
    <lineage>
        <taxon>Bacteria</taxon>
        <taxon>Bacillati</taxon>
        <taxon>Actinomycetota</taxon>
        <taxon>Actinomycetes</taxon>
        <taxon>Mycobacteriales</taxon>
        <taxon>Corynebacteriaceae</taxon>
        <taxon>Corynebacterium</taxon>
    </lineage>
</organism>
<feature type="domain" description="Type I restriction modification DNA specificity" evidence="4">
    <location>
        <begin position="23"/>
        <end position="185"/>
    </location>
</feature>
<dbReference type="InterPro" id="IPR052021">
    <property type="entry name" value="Type-I_RS_S_subunit"/>
</dbReference>
<feature type="domain" description="Type I restriction modification DNA specificity" evidence="4">
    <location>
        <begin position="219"/>
        <end position="365"/>
    </location>
</feature>
<dbReference type="AlphaFoldDB" id="A0A2A4AM81"/>
<sequence>MALRTSRPCSPRGNNMANTAKYDWPMVRLRDVCEVVSGGTPKTSVEEYWGGEIPWVTPADLSKLKGLEISSGERAITQRGVDKSSAVLLPAGSVVLSSRAPIGYVAIAQVPMTTNQGCKSFIPSSEIDARYLAHYLLSQKDALQSLGTGATFKELSKSRAADIRIPLPPLDEQRRIAAILDEVATILRQAGDRTRFFRELIISELKSGIAKSTGCVAIPLGELAEIKTGNSPSRKYPEYFGSEIEWIKSDNLGEFRPTTASEGLTSLGKQQARVVPADSILVTCIAGSLSSIGKCSITDREVAFNQQINAILPNDSFDPNFLYWRLVAEPELVRAAATDGMKNLVSKSKFSGIEVTIPPIAEQRRFSEVAASIALVEQSCLRKVELLQELQESLSTRAFQGEL</sequence>
<evidence type="ECO:0000256" key="2">
    <source>
        <dbReference type="ARBA" id="ARBA00022747"/>
    </source>
</evidence>
<keyword evidence="3" id="KW-0238">DNA-binding</keyword>
<dbReference type="CDD" id="cd17293">
    <property type="entry name" value="RMtype1_S_Ppo21ORF8840P_TRD1-CR1_like"/>
    <property type="match status" value="1"/>
</dbReference>
<dbReference type="GO" id="GO:0009307">
    <property type="term" value="P:DNA restriction-modification system"/>
    <property type="evidence" value="ECO:0007669"/>
    <property type="project" value="UniProtKB-KW"/>
</dbReference>
<proteinExistence type="inferred from homology"/>
<accession>A0A2A4AM81</accession>
<evidence type="ECO:0000313" key="6">
    <source>
        <dbReference type="Proteomes" id="UP000218690"/>
    </source>
</evidence>
<dbReference type="SUPFAM" id="SSF116734">
    <property type="entry name" value="DNA methylase specificity domain"/>
    <property type="match status" value="2"/>
</dbReference>
<dbReference type="PANTHER" id="PTHR30408:SF12">
    <property type="entry name" value="TYPE I RESTRICTION ENZYME MJAVIII SPECIFICITY SUBUNIT"/>
    <property type="match status" value="1"/>
</dbReference>